<evidence type="ECO:0000313" key="2">
    <source>
        <dbReference type="EMBL" id="GAA0337870.1"/>
    </source>
</evidence>
<evidence type="ECO:0008006" key="4">
    <source>
        <dbReference type="Google" id="ProtNLM"/>
    </source>
</evidence>
<dbReference type="Proteomes" id="UP001501822">
    <property type="component" value="Unassembled WGS sequence"/>
</dbReference>
<gene>
    <name evidence="2" type="ORF">GCM10010151_29480</name>
</gene>
<dbReference type="EMBL" id="BAAABM010000017">
    <property type="protein sequence ID" value="GAA0337870.1"/>
    <property type="molecule type" value="Genomic_DNA"/>
</dbReference>
<protein>
    <recommendedName>
        <fullName evidence="4">Secreted protein</fullName>
    </recommendedName>
</protein>
<sequence>MKKLLVAGAAAAALTITGLGTAPIASAATSSHSDVSAASCTYRLKARYNVKIRTSKKISATALGVLPRGKVVCSDKFQKGGKYNFKGSCKDRSGWKNYWDHITYKPKGHAKIVGWVPSTCLAWA</sequence>
<feature type="signal peptide" evidence="1">
    <location>
        <begin position="1"/>
        <end position="27"/>
    </location>
</feature>
<name>A0ABN0WHG3_9ACTN</name>
<keyword evidence="1" id="KW-0732">Signal</keyword>
<organism evidence="2 3">
    <name type="scientific">Actinoallomurus spadix</name>
    <dbReference type="NCBI Taxonomy" id="79912"/>
    <lineage>
        <taxon>Bacteria</taxon>
        <taxon>Bacillati</taxon>
        <taxon>Actinomycetota</taxon>
        <taxon>Actinomycetes</taxon>
        <taxon>Streptosporangiales</taxon>
        <taxon>Thermomonosporaceae</taxon>
        <taxon>Actinoallomurus</taxon>
    </lineage>
</organism>
<keyword evidence="3" id="KW-1185">Reference proteome</keyword>
<dbReference type="RefSeq" id="WP_252810702.1">
    <property type="nucleotide sequence ID" value="NZ_BAAABM010000017.1"/>
</dbReference>
<reference evidence="2 3" key="1">
    <citation type="journal article" date="2019" name="Int. J. Syst. Evol. Microbiol.">
        <title>The Global Catalogue of Microorganisms (GCM) 10K type strain sequencing project: providing services to taxonomists for standard genome sequencing and annotation.</title>
        <authorList>
            <consortium name="The Broad Institute Genomics Platform"/>
            <consortium name="The Broad Institute Genome Sequencing Center for Infectious Disease"/>
            <person name="Wu L."/>
            <person name="Ma J."/>
        </authorList>
    </citation>
    <scope>NUCLEOTIDE SEQUENCE [LARGE SCALE GENOMIC DNA]</scope>
    <source>
        <strain evidence="2 3">JCM 3146</strain>
    </source>
</reference>
<feature type="chain" id="PRO_5045984337" description="Secreted protein" evidence="1">
    <location>
        <begin position="28"/>
        <end position="124"/>
    </location>
</feature>
<proteinExistence type="predicted"/>
<accession>A0ABN0WHG3</accession>
<evidence type="ECO:0000313" key="3">
    <source>
        <dbReference type="Proteomes" id="UP001501822"/>
    </source>
</evidence>
<comment type="caution">
    <text evidence="2">The sequence shown here is derived from an EMBL/GenBank/DDBJ whole genome shotgun (WGS) entry which is preliminary data.</text>
</comment>
<evidence type="ECO:0000256" key="1">
    <source>
        <dbReference type="SAM" id="SignalP"/>
    </source>
</evidence>